<organism evidence="3 4">
    <name type="scientific">Flavihumibacter stibioxidans</name>
    <dbReference type="NCBI Taxonomy" id="1834163"/>
    <lineage>
        <taxon>Bacteria</taxon>
        <taxon>Pseudomonadati</taxon>
        <taxon>Bacteroidota</taxon>
        <taxon>Chitinophagia</taxon>
        <taxon>Chitinophagales</taxon>
        <taxon>Chitinophagaceae</taxon>
        <taxon>Flavihumibacter</taxon>
    </lineage>
</organism>
<dbReference type="PROSITE" id="PS00197">
    <property type="entry name" value="2FE2S_FER_1"/>
    <property type="match status" value="1"/>
</dbReference>
<dbReference type="PANTHER" id="PTHR47354">
    <property type="entry name" value="NADH OXIDOREDUCTASE HCR"/>
    <property type="match status" value="1"/>
</dbReference>
<dbReference type="PROSITE" id="PS51085">
    <property type="entry name" value="2FE2S_FER_2"/>
    <property type="match status" value="1"/>
</dbReference>
<feature type="domain" description="FAD-binding FR-type" evidence="2">
    <location>
        <begin position="2"/>
        <end position="104"/>
    </location>
</feature>
<dbReference type="InterPro" id="IPR017927">
    <property type="entry name" value="FAD-bd_FR_type"/>
</dbReference>
<dbReference type="InterPro" id="IPR001041">
    <property type="entry name" value="2Fe-2S_ferredoxin-type"/>
</dbReference>
<dbReference type="SUPFAM" id="SSF54292">
    <property type="entry name" value="2Fe-2S ferredoxin-like"/>
    <property type="match status" value="1"/>
</dbReference>
<evidence type="ECO:0000313" key="3">
    <source>
        <dbReference type="EMBL" id="MBC6492799.1"/>
    </source>
</evidence>
<dbReference type="InterPro" id="IPR001709">
    <property type="entry name" value="Flavoprot_Pyr_Nucl_cyt_Rdtase"/>
</dbReference>
<dbReference type="Gene3D" id="3.10.20.30">
    <property type="match status" value="1"/>
</dbReference>
<proteinExistence type="predicted"/>
<name>A0ABR7MCP6_9BACT</name>
<dbReference type="EMBL" id="MBUA01000029">
    <property type="protein sequence ID" value="MBC6492799.1"/>
    <property type="molecule type" value="Genomic_DNA"/>
</dbReference>
<dbReference type="PROSITE" id="PS51384">
    <property type="entry name" value="FAD_FR"/>
    <property type="match status" value="1"/>
</dbReference>
<dbReference type="InterPro" id="IPR017938">
    <property type="entry name" value="Riboflavin_synthase-like_b-brl"/>
</dbReference>
<dbReference type="InterPro" id="IPR006058">
    <property type="entry name" value="2Fe2S_fd_BS"/>
</dbReference>
<sequence length="353" mass="39560">MPSSYHWKTAAVYKEAADTVTVVFDTNRQPIHYLAGQYINITLLINNEPVTRAYSLSSAPDKDEKPAITVKRVADGIMSNYIVSHAEEISDWRAEGPHGHFFASSECRQPIVLIAGGSGITPLYSMLKYYLKTSDAKIMLIYASRNPEESIFMKALNYMEQVYSQRLSIWHCFSKRNRETIPGCKYFLDSRISPLVLKKLIRMHEQEDMRKADYFLCGPAGLILLAEESLAALGIPPSRVRREYFQPPALRTTAINLPSTPQEVLFHFYEQTNLLEVNPGNTILEAALKERIPVPYSCKTGTCGICIGKLLSGSVHMKQNYSLKEEDVNNGYILLCQSHPLGGEISIDAGALS</sequence>
<dbReference type="PANTHER" id="PTHR47354:SF5">
    <property type="entry name" value="PROTEIN RFBI"/>
    <property type="match status" value="1"/>
</dbReference>
<dbReference type="Gene3D" id="2.40.30.10">
    <property type="entry name" value="Translation factors"/>
    <property type="match status" value="1"/>
</dbReference>
<accession>A0ABR7MCP6</accession>
<dbReference type="PRINTS" id="PR00410">
    <property type="entry name" value="PHEHYDRXLASE"/>
</dbReference>
<feature type="domain" description="2Fe-2S ferredoxin-type" evidence="1">
    <location>
        <begin position="262"/>
        <end position="353"/>
    </location>
</feature>
<dbReference type="RefSeq" id="WP_187258116.1">
    <property type="nucleotide sequence ID" value="NZ_JBHULF010000019.1"/>
</dbReference>
<reference evidence="3 4" key="1">
    <citation type="submission" date="2016-07" db="EMBL/GenBank/DDBJ databases">
        <title>Genome analysis of Flavihumibacter stibioxidans YS-17.</title>
        <authorList>
            <person name="Shi K."/>
            <person name="Han Y."/>
            <person name="Wang G."/>
        </authorList>
    </citation>
    <scope>NUCLEOTIDE SEQUENCE [LARGE SCALE GENOMIC DNA]</scope>
    <source>
        <strain evidence="3 4">YS-17</strain>
    </source>
</reference>
<protein>
    <recommendedName>
        <fullName evidence="5">Ring-1,2-phenylacetyl-CoA epoxidase subunit PaaE</fullName>
    </recommendedName>
</protein>
<evidence type="ECO:0008006" key="5">
    <source>
        <dbReference type="Google" id="ProtNLM"/>
    </source>
</evidence>
<dbReference type="InterPro" id="IPR050415">
    <property type="entry name" value="MRET"/>
</dbReference>
<dbReference type="InterPro" id="IPR001433">
    <property type="entry name" value="OxRdtase_FAD/NAD-bd"/>
</dbReference>
<dbReference type="Pfam" id="PF00111">
    <property type="entry name" value="Fer2"/>
    <property type="match status" value="1"/>
</dbReference>
<dbReference type="SUPFAM" id="SSF63380">
    <property type="entry name" value="Riboflavin synthase domain-like"/>
    <property type="match status" value="1"/>
</dbReference>
<gene>
    <name evidence="3" type="ORF">BC349_17205</name>
</gene>
<dbReference type="InterPro" id="IPR039261">
    <property type="entry name" value="FNR_nucleotide-bd"/>
</dbReference>
<comment type="caution">
    <text evidence="3">The sequence shown here is derived from an EMBL/GenBank/DDBJ whole genome shotgun (WGS) entry which is preliminary data.</text>
</comment>
<dbReference type="InterPro" id="IPR008333">
    <property type="entry name" value="Cbr1-like_FAD-bd_dom"/>
</dbReference>
<evidence type="ECO:0000259" key="1">
    <source>
        <dbReference type="PROSITE" id="PS51085"/>
    </source>
</evidence>
<dbReference type="InterPro" id="IPR036010">
    <property type="entry name" value="2Fe-2S_ferredoxin-like_sf"/>
</dbReference>
<dbReference type="Pfam" id="PF00175">
    <property type="entry name" value="NAD_binding_1"/>
    <property type="match status" value="1"/>
</dbReference>
<dbReference type="SUPFAM" id="SSF52343">
    <property type="entry name" value="Ferredoxin reductase-like, C-terminal NADP-linked domain"/>
    <property type="match status" value="1"/>
</dbReference>
<dbReference type="Pfam" id="PF00970">
    <property type="entry name" value="FAD_binding_6"/>
    <property type="match status" value="1"/>
</dbReference>
<evidence type="ECO:0000313" key="4">
    <source>
        <dbReference type="Proteomes" id="UP000765802"/>
    </source>
</evidence>
<dbReference type="PRINTS" id="PR00371">
    <property type="entry name" value="FPNCR"/>
</dbReference>
<dbReference type="CDD" id="cd00207">
    <property type="entry name" value="fer2"/>
    <property type="match status" value="1"/>
</dbReference>
<evidence type="ECO:0000259" key="2">
    <source>
        <dbReference type="PROSITE" id="PS51384"/>
    </source>
</evidence>
<dbReference type="InterPro" id="IPR012675">
    <property type="entry name" value="Beta-grasp_dom_sf"/>
</dbReference>
<dbReference type="Gene3D" id="3.40.50.80">
    <property type="entry name" value="Nucleotide-binding domain of ferredoxin-NADP reductase (FNR) module"/>
    <property type="match status" value="1"/>
</dbReference>
<keyword evidence="4" id="KW-1185">Reference proteome</keyword>
<dbReference type="Proteomes" id="UP000765802">
    <property type="component" value="Unassembled WGS sequence"/>
</dbReference>